<gene>
    <name evidence="1" type="ORF">UU29_C0003G0061</name>
</gene>
<proteinExistence type="predicted"/>
<dbReference type="Proteomes" id="UP000034601">
    <property type="component" value="Unassembled WGS sequence"/>
</dbReference>
<evidence type="ECO:0000313" key="1">
    <source>
        <dbReference type="EMBL" id="KKR83659.1"/>
    </source>
</evidence>
<evidence type="ECO:0000313" key="2">
    <source>
        <dbReference type="Proteomes" id="UP000034601"/>
    </source>
</evidence>
<protein>
    <submittedName>
        <fullName evidence="1">Uncharacterized protein</fullName>
    </submittedName>
</protein>
<accession>A0A0G0U3N1</accession>
<sequence>MRIKIKILPLFLLPLFVLVVLSPTVLAVSSTFLQKATEYYQRNCLRRNVSRSDAINCYLFDKVAELDQGLLATNDKVRDLESIVATQTAEIIDLNNKLENIPVQSSKSIMVLDAHNNELGILVDKGSEGNNTIFVPSINKFIDIQHWEVAKASLGFTTSDCTGTPYLTPKSDYVQSSKFGDYYTTSPTETPSERDITSILRWEPSSETVVCAETDFVSLSVPAVSITIPFSEPLVQPFQFKYQ</sequence>
<organism evidence="1 2">
    <name type="scientific">Candidatus Daviesbacteria bacterium GW2011_GWA2_40_9</name>
    <dbReference type="NCBI Taxonomy" id="1618424"/>
    <lineage>
        <taxon>Bacteria</taxon>
        <taxon>Candidatus Daviesiibacteriota</taxon>
    </lineage>
</organism>
<dbReference type="AlphaFoldDB" id="A0A0G0U3N1"/>
<reference evidence="1 2" key="1">
    <citation type="journal article" date="2015" name="Nature">
        <title>rRNA introns, odd ribosomes, and small enigmatic genomes across a large radiation of phyla.</title>
        <authorList>
            <person name="Brown C.T."/>
            <person name="Hug L.A."/>
            <person name="Thomas B.C."/>
            <person name="Sharon I."/>
            <person name="Castelle C.J."/>
            <person name="Singh A."/>
            <person name="Wilkins M.J."/>
            <person name="Williams K.H."/>
            <person name="Banfield J.F."/>
        </authorList>
    </citation>
    <scope>NUCLEOTIDE SEQUENCE [LARGE SCALE GENOMIC DNA]</scope>
</reference>
<comment type="caution">
    <text evidence="1">The sequence shown here is derived from an EMBL/GenBank/DDBJ whole genome shotgun (WGS) entry which is preliminary data.</text>
</comment>
<name>A0A0G0U3N1_9BACT</name>
<dbReference type="EMBL" id="LCAB01000003">
    <property type="protein sequence ID" value="KKR83659.1"/>
    <property type="molecule type" value="Genomic_DNA"/>
</dbReference>